<accession>A0Q0X3</accession>
<dbReference type="EMBL" id="CP000382">
    <property type="protein sequence ID" value="ABK60461.1"/>
    <property type="molecule type" value="Genomic_DNA"/>
</dbReference>
<dbReference type="STRING" id="386415.NT01CX_2202"/>
<name>A0Q0X3_CLONN</name>
<sequence length="360" mass="42477">MMRRTRYKFIKNTVNNLFIQLGINSYPINLINIFSKIKNCRVVSYSNHMKKYNLTETEVIQHFGSAEGCTIYNFKKNRYLVFYNDLNIYYKKPARRRWTLAHELGHIFLCHHIISNKTKIFRNTLTDDEYRWMEVEANRFASLLLANPVILHKLNIKNNIDIMNICKLSEEASIYRYKEYLKWKKRKYMNCSDIKIIYQFHDFIYKKNCLNCGYGFISETAKYCPICGEKLIRGDGKMIYNDGFKLNSNGKALKCPNCENEQFLTDGVYCRICGTYLINKCTNDHGIWEQNEYGYTIKIKDECGMISPGNARFCEKCGEPTTFYTQGLLRDWKTNKTLEELNRDAVEQVASDIDDNNIPF</sequence>
<evidence type="ECO:0000313" key="2">
    <source>
        <dbReference type="EMBL" id="ABK60461.1"/>
    </source>
</evidence>
<dbReference type="KEGG" id="cno:NT01CX_2202"/>
<feature type="domain" description="IrrE N-terminal-like" evidence="1">
    <location>
        <begin position="90"/>
        <end position="146"/>
    </location>
</feature>
<dbReference type="Gene3D" id="1.10.10.2910">
    <property type="match status" value="1"/>
</dbReference>
<dbReference type="AlphaFoldDB" id="A0Q0X3"/>
<dbReference type="eggNOG" id="COG1592">
    <property type="taxonomic scope" value="Bacteria"/>
</dbReference>
<organism evidence="2 3">
    <name type="scientific">Clostridium novyi (strain NT)</name>
    <dbReference type="NCBI Taxonomy" id="386415"/>
    <lineage>
        <taxon>Bacteria</taxon>
        <taxon>Bacillati</taxon>
        <taxon>Bacillota</taxon>
        <taxon>Clostridia</taxon>
        <taxon>Eubacteriales</taxon>
        <taxon>Clostridiaceae</taxon>
        <taxon>Clostridium</taxon>
    </lineage>
</organism>
<protein>
    <recommendedName>
        <fullName evidence="1">IrrE N-terminal-like domain-containing protein</fullName>
    </recommendedName>
</protein>
<gene>
    <name evidence="2" type="ordered locus">NT01CX_2202</name>
</gene>
<reference evidence="2 3" key="1">
    <citation type="journal article" date="2006" name="Nat. Biotechnol.">
        <title>The genome and transcriptomes of the anti-tumor agent Clostridium novyi-NT.</title>
        <authorList>
            <person name="Bettegowda C."/>
            <person name="Huang X."/>
            <person name="Lin J."/>
            <person name="Cheong I."/>
            <person name="Kohli M."/>
            <person name="Szabo S.A."/>
            <person name="Zhang X."/>
            <person name="Diaz L.A. Jr."/>
            <person name="Velculescu V.E."/>
            <person name="Parmigiani G."/>
            <person name="Kinzler K.W."/>
            <person name="Vogelstein B."/>
            <person name="Zhou S."/>
        </authorList>
    </citation>
    <scope>NUCLEOTIDE SEQUENCE [LARGE SCALE GENOMIC DNA]</scope>
    <source>
        <strain evidence="2 3">NT</strain>
    </source>
</reference>
<evidence type="ECO:0000313" key="3">
    <source>
        <dbReference type="Proteomes" id="UP000008220"/>
    </source>
</evidence>
<dbReference type="InterPro" id="IPR010359">
    <property type="entry name" value="IrrE_HExxH"/>
</dbReference>
<dbReference type="eggNOG" id="COG2856">
    <property type="taxonomic scope" value="Bacteria"/>
</dbReference>
<keyword evidence="3" id="KW-1185">Reference proteome</keyword>
<dbReference type="Pfam" id="PF06114">
    <property type="entry name" value="Peptidase_M78"/>
    <property type="match status" value="1"/>
</dbReference>
<dbReference type="Proteomes" id="UP000008220">
    <property type="component" value="Chromosome"/>
</dbReference>
<evidence type="ECO:0000259" key="1">
    <source>
        <dbReference type="Pfam" id="PF06114"/>
    </source>
</evidence>
<proteinExistence type="predicted"/>
<dbReference type="HOGENOM" id="CLU_768843_0_0_9"/>